<keyword evidence="3 10" id="KW-0716">Sensory transduction</keyword>
<dbReference type="PRINTS" id="PR00237">
    <property type="entry name" value="GPCRRHODOPSN"/>
</dbReference>
<dbReference type="Gene3D" id="1.20.1070.10">
    <property type="entry name" value="Rhodopsin 7-helix transmembrane proteins"/>
    <property type="match status" value="1"/>
</dbReference>
<organism evidence="13 14">
    <name type="scientific">Podarcis muralis</name>
    <name type="common">Wall lizard</name>
    <name type="synonym">Lacerta muralis</name>
    <dbReference type="NCBI Taxonomy" id="64176"/>
    <lineage>
        <taxon>Eukaryota</taxon>
        <taxon>Metazoa</taxon>
        <taxon>Chordata</taxon>
        <taxon>Craniata</taxon>
        <taxon>Vertebrata</taxon>
        <taxon>Euteleostomi</taxon>
        <taxon>Lepidosauria</taxon>
        <taxon>Squamata</taxon>
        <taxon>Bifurcata</taxon>
        <taxon>Unidentata</taxon>
        <taxon>Episquamata</taxon>
        <taxon>Laterata</taxon>
        <taxon>Lacertibaenia</taxon>
        <taxon>Lacertidae</taxon>
        <taxon>Podarcis</taxon>
    </lineage>
</organism>
<feature type="transmembrane region" description="Helical" evidence="10">
    <location>
        <begin position="294"/>
        <end position="315"/>
    </location>
</feature>
<dbReference type="GeneTree" id="ENSGT01150000286987"/>
<evidence type="ECO:0000256" key="4">
    <source>
        <dbReference type="ARBA" id="ARBA00022692"/>
    </source>
</evidence>
<keyword evidence="9" id="KW-0675">Receptor</keyword>
<feature type="transmembrane region" description="Helical" evidence="10">
    <location>
        <begin position="80"/>
        <end position="99"/>
    </location>
</feature>
<dbReference type="PANTHER" id="PTHR26450:SF177">
    <property type="entry name" value="OLFACTORY RECEPTOR 52I1-RELATED"/>
    <property type="match status" value="1"/>
</dbReference>
<evidence type="ECO:0000256" key="5">
    <source>
        <dbReference type="ARBA" id="ARBA00022725"/>
    </source>
</evidence>
<keyword evidence="8 9" id="KW-0807">Transducer</keyword>
<dbReference type="GO" id="GO:0005886">
    <property type="term" value="C:plasma membrane"/>
    <property type="evidence" value="ECO:0007669"/>
    <property type="project" value="UniProtKB-SubCell"/>
</dbReference>
<feature type="transmembrane region" description="Helical" evidence="10">
    <location>
        <begin position="119"/>
        <end position="141"/>
    </location>
</feature>
<evidence type="ECO:0000256" key="7">
    <source>
        <dbReference type="ARBA" id="ARBA00023136"/>
    </source>
</evidence>
<dbReference type="PROSITE" id="PS00237">
    <property type="entry name" value="G_PROTEIN_RECEP_F1_1"/>
    <property type="match status" value="1"/>
</dbReference>
<dbReference type="Proteomes" id="UP000472272">
    <property type="component" value="Chromosome 4"/>
</dbReference>
<keyword evidence="5 10" id="KW-0552">Olfaction</keyword>
<dbReference type="Ensembl" id="ENSPMRT00000010533.1">
    <property type="protein sequence ID" value="ENSPMRP00000009885.1"/>
    <property type="gene ID" value="ENSPMRG00000006611.1"/>
</dbReference>
<feature type="transmembrane region" description="Helical" evidence="10">
    <location>
        <begin position="162"/>
        <end position="184"/>
    </location>
</feature>
<comment type="subcellular location">
    <subcellularLocation>
        <location evidence="10">Cell membrane</location>
        <topology evidence="10">Multi-pass membrane protein</topology>
    </subcellularLocation>
    <subcellularLocation>
        <location evidence="2">Membrane</location>
        <topology evidence="2">Multi-pass membrane protein</topology>
    </subcellularLocation>
</comment>
<feature type="chain" id="PRO_5025552862" description="Olfactory receptor" evidence="11">
    <location>
        <begin position="22"/>
        <end position="334"/>
    </location>
</feature>
<evidence type="ECO:0000256" key="3">
    <source>
        <dbReference type="ARBA" id="ARBA00022606"/>
    </source>
</evidence>
<feature type="transmembrane region" description="Helical" evidence="10">
    <location>
        <begin position="221"/>
        <end position="242"/>
    </location>
</feature>
<evidence type="ECO:0000313" key="14">
    <source>
        <dbReference type="Proteomes" id="UP000472272"/>
    </source>
</evidence>
<evidence type="ECO:0000259" key="12">
    <source>
        <dbReference type="PROSITE" id="PS50262"/>
    </source>
</evidence>
<name>A0A670IDA5_PODMU</name>
<evidence type="ECO:0000256" key="6">
    <source>
        <dbReference type="ARBA" id="ARBA00022989"/>
    </source>
</evidence>
<keyword evidence="4 9" id="KW-0812">Transmembrane</keyword>
<keyword evidence="11" id="KW-0732">Signal</keyword>
<dbReference type="CDD" id="cd15950">
    <property type="entry name" value="7tmA_OR52I-like"/>
    <property type="match status" value="1"/>
</dbReference>
<reference evidence="13" key="3">
    <citation type="submission" date="2025-09" db="UniProtKB">
        <authorList>
            <consortium name="Ensembl"/>
        </authorList>
    </citation>
    <scope>IDENTIFICATION</scope>
</reference>
<evidence type="ECO:0000256" key="2">
    <source>
        <dbReference type="ARBA" id="ARBA00004141"/>
    </source>
</evidence>
<dbReference type="PANTHER" id="PTHR26450">
    <property type="entry name" value="OLFACTORY RECEPTOR 56B1-RELATED"/>
    <property type="match status" value="1"/>
</dbReference>
<dbReference type="PRINTS" id="PR00245">
    <property type="entry name" value="OLFACTORYR"/>
</dbReference>
<accession>A0A670IDA5</accession>
<evidence type="ECO:0000256" key="1">
    <source>
        <dbReference type="ARBA" id="ARBA00002936"/>
    </source>
</evidence>
<reference evidence="13" key="2">
    <citation type="submission" date="2025-08" db="UniProtKB">
        <authorList>
            <consortium name="Ensembl"/>
        </authorList>
    </citation>
    <scope>IDENTIFICATION</scope>
</reference>
<evidence type="ECO:0000256" key="8">
    <source>
        <dbReference type="ARBA" id="ARBA00023224"/>
    </source>
</evidence>
<gene>
    <name evidence="13" type="primary">LOC114595407</name>
</gene>
<protein>
    <recommendedName>
        <fullName evidence="10">Olfactory receptor</fullName>
    </recommendedName>
</protein>
<dbReference type="SUPFAM" id="SSF81321">
    <property type="entry name" value="Family A G protein-coupled receptor-like"/>
    <property type="match status" value="1"/>
</dbReference>
<evidence type="ECO:0000256" key="11">
    <source>
        <dbReference type="SAM" id="SignalP"/>
    </source>
</evidence>
<feature type="signal peptide" evidence="11">
    <location>
        <begin position="1"/>
        <end position="21"/>
    </location>
</feature>
<keyword evidence="14" id="KW-1185">Reference proteome</keyword>
<dbReference type="AlphaFoldDB" id="A0A670IDA5"/>
<evidence type="ECO:0000313" key="13">
    <source>
        <dbReference type="Ensembl" id="ENSPMRP00000009885.1"/>
    </source>
</evidence>
<keyword evidence="6 10" id="KW-1133">Transmembrane helix</keyword>
<feature type="transmembrane region" description="Helical" evidence="10">
    <location>
        <begin position="262"/>
        <end position="282"/>
    </location>
</feature>
<dbReference type="Pfam" id="PF13853">
    <property type="entry name" value="7tm_4"/>
    <property type="match status" value="1"/>
</dbReference>
<keyword evidence="10" id="KW-1003">Cell membrane</keyword>
<keyword evidence="9" id="KW-0297">G-protein coupled receptor</keyword>
<comment type="function">
    <text evidence="1">Odorant receptor.</text>
</comment>
<reference evidence="13 14" key="1">
    <citation type="journal article" date="2019" name="Proc. Natl. Acad. Sci. U.S.A.">
        <title>Regulatory changes in pterin and carotenoid genes underlie balanced color polymorphisms in the wall lizard.</title>
        <authorList>
            <person name="Andrade P."/>
            <person name="Pinho C."/>
            <person name="Perez I de Lanuza G."/>
            <person name="Afonso S."/>
            <person name="Brejcha J."/>
            <person name="Rubin C.J."/>
            <person name="Wallerman O."/>
            <person name="Pereira P."/>
            <person name="Sabatino S.J."/>
            <person name="Bellati A."/>
            <person name="Pellitteri-Rosa D."/>
            <person name="Bosakova Z."/>
            <person name="Bunikis I."/>
            <person name="Carretero M.A."/>
            <person name="Feiner N."/>
            <person name="Marsik P."/>
            <person name="Pauperio F."/>
            <person name="Salvi D."/>
            <person name="Soler L."/>
            <person name="While G.M."/>
            <person name="Uller T."/>
            <person name="Font E."/>
            <person name="Andersson L."/>
            <person name="Carneiro M."/>
        </authorList>
    </citation>
    <scope>NUCLEOTIDE SEQUENCE</scope>
</reference>
<dbReference type="InterPro" id="IPR017452">
    <property type="entry name" value="GPCR_Rhodpsn_7TM"/>
</dbReference>
<feature type="domain" description="G-protein coupled receptors family 1 profile" evidence="12">
    <location>
        <begin position="62"/>
        <end position="313"/>
    </location>
</feature>
<dbReference type="InterPro" id="IPR000725">
    <property type="entry name" value="Olfact_rcpt"/>
</dbReference>
<keyword evidence="7 10" id="KW-0472">Membrane</keyword>
<evidence type="ECO:0000256" key="9">
    <source>
        <dbReference type="RuleBase" id="RU000688"/>
    </source>
</evidence>
<dbReference type="GO" id="GO:0004984">
    <property type="term" value="F:olfactory receptor activity"/>
    <property type="evidence" value="ECO:0007669"/>
    <property type="project" value="InterPro"/>
</dbReference>
<dbReference type="FunFam" id="1.20.1070.10:FF:000006">
    <property type="entry name" value="Olfactory receptor"/>
    <property type="match status" value="1"/>
</dbReference>
<comment type="similarity">
    <text evidence="9">Belongs to the G-protein coupled receptor 1 family.</text>
</comment>
<dbReference type="InterPro" id="IPR050402">
    <property type="entry name" value="OR51/52/56-like"/>
</dbReference>
<dbReference type="PROSITE" id="PS50262">
    <property type="entry name" value="G_PROTEIN_RECEP_F1_2"/>
    <property type="match status" value="1"/>
</dbReference>
<evidence type="ECO:0000256" key="10">
    <source>
        <dbReference type="RuleBase" id="RU363047"/>
    </source>
</evidence>
<feature type="transmembrane region" description="Helical" evidence="10">
    <location>
        <begin position="43"/>
        <end position="73"/>
    </location>
</feature>
<proteinExistence type="inferred from homology"/>
<sequence>QSMKFLLNCLLLVLCQVEAMACNNRSNSNPSVFILVGIPGLEAAYFWMAFPFCSMYLVALLGNCVLLLTILLAHTLHHPMFYFLAMLAMIDLVMATSVVPKMLGIFWMGSQEIGFDACFTQMFLIHATTAVESGVLLAMAFDRYIAICHPLRYETILTSQRVMQIGLAILARGILYMVPLTWMLRRLPYCASRVISHSYCEHMVVMKLACADYSASSTYNLVGTTLIVGTDTAFIALSYRLILKVVGKLAEKTERLKSFSTCSSHICVMLLYYLPGLASIYIQCFPQAVPPHVQVLLADLYLSLPPMLNPVIYSIRTKQVRERSIHVEFQHLFL</sequence>
<dbReference type="GO" id="GO:0004930">
    <property type="term" value="F:G protein-coupled receptor activity"/>
    <property type="evidence" value="ECO:0007669"/>
    <property type="project" value="UniProtKB-KW"/>
</dbReference>
<dbReference type="InterPro" id="IPR000276">
    <property type="entry name" value="GPCR_Rhodpsn"/>
</dbReference>